<dbReference type="InterPro" id="IPR017452">
    <property type="entry name" value="GPCR_Rhodpsn_7TM"/>
</dbReference>
<dbReference type="EMBL" id="JANPWB010000010">
    <property type="protein sequence ID" value="KAJ1139229.1"/>
    <property type="molecule type" value="Genomic_DNA"/>
</dbReference>
<dbReference type="InterPro" id="IPR000276">
    <property type="entry name" value="GPCR_Rhodpsn"/>
</dbReference>
<dbReference type="PROSITE" id="PS50262">
    <property type="entry name" value="G_PROTEIN_RECEP_F1_2"/>
    <property type="match status" value="1"/>
</dbReference>
<dbReference type="AlphaFoldDB" id="A0AAV7QFR4"/>
<comment type="caution">
    <text evidence="10">The sequence shown here is derived from an EMBL/GenBank/DDBJ whole genome shotgun (WGS) entry which is preliminary data.</text>
</comment>
<keyword evidence="6" id="KW-0675">Receptor</keyword>
<gene>
    <name evidence="10" type="ORF">NDU88_005604</name>
</gene>
<evidence type="ECO:0000256" key="6">
    <source>
        <dbReference type="ARBA" id="ARBA00023170"/>
    </source>
</evidence>
<feature type="transmembrane region" description="Helical" evidence="8">
    <location>
        <begin position="31"/>
        <end position="55"/>
    </location>
</feature>
<evidence type="ECO:0000256" key="5">
    <source>
        <dbReference type="ARBA" id="ARBA00023136"/>
    </source>
</evidence>
<keyword evidence="2 8" id="KW-0812">Transmembrane</keyword>
<keyword evidence="11" id="KW-1185">Reference proteome</keyword>
<evidence type="ECO:0000256" key="3">
    <source>
        <dbReference type="ARBA" id="ARBA00022989"/>
    </source>
</evidence>
<proteinExistence type="predicted"/>
<dbReference type="GO" id="GO:0005886">
    <property type="term" value="C:plasma membrane"/>
    <property type="evidence" value="ECO:0007669"/>
    <property type="project" value="TreeGrafter"/>
</dbReference>
<dbReference type="PANTHER" id="PTHR45695">
    <property type="entry name" value="LEUCOKININ RECEPTOR-RELATED"/>
    <property type="match status" value="1"/>
</dbReference>
<evidence type="ECO:0000313" key="10">
    <source>
        <dbReference type="EMBL" id="KAJ1139229.1"/>
    </source>
</evidence>
<evidence type="ECO:0000256" key="4">
    <source>
        <dbReference type="ARBA" id="ARBA00023040"/>
    </source>
</evidence>
<dbReference type="PRINTS" id="PR00237">
    <property type="entry name" value="GPCRRHODOPSN"/>
</dbReference>
<dbReference type="GO" id="GO:0004930">
    <property type="term" value="F:G protein-coupled receptor activity"/>
    <property type="evidence" value="ECO:0007669"/>
    <property type="project" value="UniProtKB-KW"/>
</dbReference>
<feature type="domain" description="G-protein coupled receptors family 1 profile" evidence="9">
    <location>
        <begin position="46"/>
        <end position="301"/>
    </location>
</feature>
<sequence>MITCISSASSLPADASVYGLDVSSSMEIRYFVAVGLGITLVIGIIGNLLMVLVLAKSLQSSNNPVSTMTCTFMVNVTVSDLLFLLYNVPVMLLSFIFEDWVMGPFVCVSSQSMSMLTMFCSFYSMVATSVLRYVAVVHPTHDLSYSRSQRFGLVTLMWILGFLVSLPSWLHQGVAEVGYSTYCIFCMTEFQTFLYFVLFGGVAFLPAVVVMAICYWEIIRFLWGWHISGAHADLGRHRKNRKVTATILTIVTAFIVMWMPYWAVTFLMANHSLSPKPLVYVVSSLATLMAYSNCCISPLIYFAFSEQFRLELSKLFRRRQRGKLPKQIYQIHIALRAMVSR</sequence>
<keyword evidence="3 8" id="KW-1133">Transmembrane helix</keyword>
<keyword evidence="7" id="KW-0807">Transducer</keyword>
<protein>
    <recommendedName>
        <fullName evidence="9">G-protein coupled receptors family 1 profile domain-containing protein</fullName>
    </recommendedName>
</protein>
<dbReference type="SUPFAM" id="SSF81321">
    <property type="entry name" value="Family A G protein-coupled receptor-like"/>
    <property type="match status" value="1"/>
</dbReference>
<feature type="transmembrane region" description="Helical" evidence="8">
    <location>
        <begin position="243"/>
        <end position="263"/>
    </location>
</feature>
<feature type="transmembrane region" description="Helical" evidence="8">
    <location>
        <begin position="76"/>
        <end position="96"/>
    </location>
</feature>
<evidence type="ECO:0000256" key="1">
    <source>
        <dbReference type="ARBA" id="ARBA00004141"/>
    </source>
</evidence>
<evidence type="ECO:0000256" key="8">
    <source>
        <dbReference type="SAM" id="Phobius"/>
    </source>
</evidence>
<feature type="transmembrane region" description="Helical" evidence="8">
    <location>
        <begin position="116"/>
        <end position="139"/>
    </location>
</feature>
<reference evidence="10" key="1">
    <citation type="journal article" date="2022" name="bioRxiv">
        <title>Sequencing and chromosome-scale assembly of the giantPleurodeles waltlgenome.</title>
        <authorList>
            <person name="Brown T."/>
            <person name="Elewa A."/>
            <person name="Iarovenko S."/>
            <person name="Subramanian E."/>
            <person name="Araus A.J."/>
            <person name="Petzold A."/>
            <person name="Susuki M."/>
            <person name="Suzuki K.-i.T."/>
            <person name="Hayashi T."/>
            <person name="Toyoda A."/>
            <person name="Oliveira C."/>
            <person name="Osipova E."/>
            <person name="Leigh N.D."/>
            <person name="Simon A."/>
            <person name="Yun M.H."/>
        </authorList>
    </citation>
    <scope>NUCLEOTIDE SEQUENCE</scope>
    <source>
        <strain evidence="10">20211129_DDA</strain>
        <tissue evidence="10">Liver</tissue>
    </source>
</reference>
<organism evidence="10 11">
    <name type="scientific">Pleurodeles waltl</name>
    <name type="common">Iberian ribbed newt</name>
    <dbReference type="NCBI Taxonomy" id="8319"/>
    <lineage>
        <taxon>Eukaryota</taxon>
        <taxon>Metazoa</taxon>
        <taxon>Chordata</taxon>
        <taxon>Craniata</taxon>
        <taxon>Vertebrata</taxon>
        <taxon>Euteleostomi</taxon>
        <taxon>Amphibia</taxon>
        <taxon>Batrachia</taxon>
        <taxon>Caudata</taxon>
        <taxon>Salamandroidea</taxon>
        <taxon>Salamandridae</taxon>
        <taxon>Pleurodelinae</taxon>
        <taxon>Pleurodeles</taxon>
    </lineage>
</organism>
<evidence type="ECO:0000259" key="9">
    <source>
        <dbReference type="PROSITE" id="PS50262"/>
    </source>
</evidence>
<evidence type="ECO:0000313" key="11">
    <source>
        <dbReference type="Proteomes" id="UP001066276"/>
    </source>
</evidence>
<comment type="subcellular location">
    <subcellularLocation>
        <location evidence="1">Membrane</location>
        <topology evidence="1">Multi-pass membrane protein</topology>
    </subcellularLocation>
</comment>
<evidence type="ECO:0000256" key="7">
    <source>
        <dbReference type="ARBA" id="ARBA00023224"/>
    </source>
</evidence>
<dbReference type="Proteomes" id="UP001066276">
    <property type="component" value="Chromosome 6"/>
</dbReference>
<dbReference type="Pfam" id="PF00001">
    <property type="entry name" value="7tm_1"/>
    <property type="match status" value="1"/>
</dbReference>
<feature type="transmembrane region" description="Helical" evidence="8">
    <location>
        <begin position="190"/>
        <end position="216"/>
    </location>
</feature>
<dbReference type="Gene3D" id="1.20.1070.10">
    <property type="entry name" value="Rhodopsin 7-helix transmembrane proteins"/>
    <property type="match status" value="1"/>
</dbReference>
<name>A0AAV7QFR4_PLEWA</name>
<dbReference type="PANTHER" id="PTHR45695:SF9">
    <property type="entry name" value="LEUCOKININ RECEPTOR"/>
    <property type="match status" value="1"/>
</dbReference>
<feature type="transmembrane region" description="Helical" evidence="8">
    <location>
        <begin position="151"/>
        <end position="170"/>
    </location>
</feature>
<keyword evidence="4" id="KW-0297">G-protein coupled receptor</keyword>
<feature type="transmembrane region" description="Helical" evidence="8">
    <location>
        <begin position="278"/>
        <end position="304"/>
    </location>
</feature>
<dbReference type="CDD" id="cd00637">
    <property type="entry name" value="7tm_classA_rhodopsin-like"/>
    <property type="match status" value="1"/>
</dbReference>
<evidence type="ECO:0000256" key="2">
    <source>
        <dbReference type="ARBA" id="ARBA00022692"/>
    </source>
</evidence>
<keyword evidence="5 8" id="KW-0472">Membrane</keyword>
<accession>A0AAV7QFR4</accession>